<gene>
    <name evidence="2" type="ORF">CMV30_04565</name>
</gene>
<dbReference type="SUPFAM" id="SSF53448">
    <property type="entry name" value="Nucleotide-diphospho-sugar transferases"/>
    <property type="match status" value="1"/>
</dbReference>
<dbReference type="RefSeq" id="WP_096054918.1">
    <property type="nucleotide sequence ID" value="NZ_CP023344.1"/>
</dbReference>
<dbReference type="InterPro" id="IPR001173">
    <property type="entry name" value="Glyco_trans_2-like"/>
</dbReference>
<evidence type="ECO:0000313" key="3">
    <source>
        <dbReference type="Proteomes" id="UP000217265"/>
    </source>
</evidence>
<dbReference type="PANTHER" id="PTHR43685:SF2">
    <property type="entry name" value="GLYCOSYLTRANSFERASE 2-LIKE DOMAIN-CONTAINING PROTEIN"/>
    <property type="match status" value="1"/>
</dbReference>
<feature type="domain" description="Glycosyltransferase 2-like" evidence="1">
    <location>
        <begin position="3"/>
        <end position="135"/>
    </location>
</feature>
<dbReference type="AlphaFoldDB" id="A0A290QAM4"/>
<dbReference type="GO" id="GO:0016740">
    <property type="term" value="F:transferase activity"/>
    <property type="evidence" value="ECO:0007669"/>
    <property type="project" value="UniProtKB-KW"/>
</dbReference>
<proteinExistence type="predicted"/>
<evidence type="ECO:0000313" key="2">
    <source>
        <dbReference type="EMBL" id="ATC63286.1"/>
    </source>
</evidence>
<dbReference type="Proteomes" id="UP000217265">
    <property type="component" value="Chromosome"/>
</dbReference>
<dbReference type="InterPro" id="IPR029044">
    <property type="entry name" value="Nucleotide-diphossugar_trans"/>
</dbReference>
<keyword evidence="3" id="KW-1185">Reference proteome</keyword>
<sequence length="304" mass="33878">MISVILCTHNPRADFLARTLDSLRMQDLPVAQWEFVLVDNHSRDPLSARLDLSWHPRARVVREDELGLTPARLRGIAETSGELLVFVDDDNILQPDYLRTAATLAVENPQLGCWGGSCIGEFETPPPSWAAPYLCYLAIRETTRFTWANEYRYDIVPTGAGMCIRRHIAETYARETKASPLRRELDRKGASLVSGGDSDMAFTAIDQGLGIGLSPRLSLRHLMTKGRLELAYLERLMEGIASSAPLVLHVRGAYRPAVTPGRINRWLSAYRLSRQPAPVRRMEAARQRGEQSAAQKIASLSCPA</sequence>
<dbReference type="PANTHER" id="PTHR43685">
    <property type="entry name" value="GLYCOSYLTRANSFERASE"/>
    <property type="match status" value="1"/>
</dbReference>
<dbReference type="Gene3D" id="3.90.550.10">
    <property type="entry name" value="Spore Coat Polysaccharide Biosynthesis Protein SpsA, Chain A"/>
    <property type="match status" value="1"/>
</dbReference>
<dbReference type="KEGG" id="vbh:CMV30_04565"/>
<reference evidence="2 3" key="1">
    <citation type="submission" date="2017-09" db="EMBL/GenBank/DDBJ databases">
        <title>Complete genome sequence of Verrucomicrobial strain HZ-65, isolated from freshwater.</title>
        <authorList>
            <person name="Choi A."/>
        </authorList>
    </citation>
    <scope>NUCLEOTIDE SEQUENCE [LARGE SCALE GENOMIC DNA]</scope>
    <source>
        <strain evidence="2 3">HZ-65</strain>
    </source>
</reference>
<dbReference type="InterPro" id="IPR050834">
    <property type="entry name" value="Glycosyltransf_2"/>
</dbReference>
<protein>
    <submittedName>
        <fullName evidence="2">Family 2 glycosyl transferase</fullName>
    </submittedName>
</protein>
<evidence type="ECO:0000259" key="1">
    <source>
        <dbReference type="Pfam" id="PF00535"/>
    </source>
</evidence>
<accession>A0A290QAM4</accession>
<organism evidence="2 3">
    <name type="scientific">Nibricoccus aquaticus</name>
    <dbReference type="NCBI Taxonomy" id="2576891"/>
    <lineage>
        <taxon>Bacteria</taxon>
        <taxon>Pseudomonadati</taxon>
        <taxon>Verrucomicrobiota</taxon>
        <taxon>Opitutia</taxon>
        <taxon>Opitutales</taxon>
        <taxon>Opitutaceae</taxon>
        <taxon>Nibricoccus</taxon>
    </lineage>
</organism>
<dbReference type="CDD" id="cd00761">
    <property type="entry name" value="Glyco_tranf_GTA_type"/>
    <property type="match status" value="1"/>
</dbReference>
<keyword evidence="2" id="KW-0808">Transferase</keyword>
<name>A0A290QAM4_9BACT</name>
<dbReference type="Pfam" id="PF00535">
    <property type="entry name" value="Glycos_transf_2"/>
    <property type="match status" value="1"/>
</dbReference>
<dbReference type="OrthoDB" id="188155at2"/>
<dbReference type="EMBL" id="CP023344">
    <property type="protein sequence ID" value="ATC63286.1"/>
    <property type="molecule type" value="Genomic_DNA"/>
</dbReference>